<gene>
    <name evidence="1" type="ORF">IEQ34_004152</name>
</gene>
<reference evidence="1 2" key="1">
    <citation type="journal article" date="2021" name="Hortic Res">
        <title>Chromosome-scale assembly of the Dendrobium chrysotoxum genome enhances the understanding of orchid evolution.</title>
        <authorList>
            <person name="Zhang Y."/>
            <person name="Zhang G.Q."/>
            <person name="Zhang D."/>
            <person name="Liu X.D."/>
            <person name="Xu X.Y."/>
            <person name="Sun W.H."/>
            <person name="Yu X."/>
            <person name="Zhu X."/>
            <person name="Wang Z.W."/>
            <person name="Zhao X."/>
            <person name="Zhong W.Y."/>
            <person name="Chen H."/>
            <person name="Yin W.L."/>
            <person name="Huang T."/>
            <person name="Niu S.C."/>
            <person name="Liu Z.J."/>
        </authorList>
    </citation>
    <scope>NUCLEOTIDE SEQUENCE [LARGE SCALE GENOMIC DNA]</scope>
    <source>
        <strain evidence="1">Lindl</strain>
    </source>
</reference>
<sequence>MSSFSGFDADEKAMNGCDKSISAVHRLLGSFTRQHRRKSFPSSDIVGGISGSSSSDPILISRPQIPISDCSVQCHGDRPEIISTAVHPNAQISAAALYSFLVTDSGAMYNGVPLISTENSSTIFLASPKSAIFASPSTINMF</sequence>
<keyword evidence="2" id="KW-1185">Reference proteome</keyword>
<comment type="caution">
    <text evidence="1">The sequence shown here is derived from an EMBL/GenBank/DDBJ whole genome shotgun (WGS) entry which is preliminary data.</text>
</comment>
<accession>A0AAV7HFK8</accession>
<organism evidence="1 2">
    <name type="scientific">Dendrobium chrysotoxum</name>
    <name type="common">Orchid</name>
    <dbReference type="NCBI Taxonomy" id="161865"/>
    <lineage>
        <taxon>Eukaryota</taxon>
        <taxon>Viridiplantae</taxon>
        <taxon>Streptophyta</taxon>
        <taxon>Embryophyta</taxon>
        <taxon>Tracheophyta</taxon>
        <taxon>Spermatophyta</taxon>
        <taxon>Magnoliopsida</taxon>
        <taxon>Liliopsida</taxon>
        <taxon>Asparagales</taxon>
        <taxon>Orchidaceae</taxon>
        <taxon>Epidendroideae</taxon>
        <taxon>Malaxideae</taxon>
        <taxon>Dendrobiinae</taxon>
        <taxon>Dendrobium</taxon>
    </lineage>
</organism>
<dbReference type="Proteomes" id="UP000775213">
    <property type="component" value="Unassembled WGS sequence"/>
</dbReference>
<dbReference type="EMBL" id="JAGFBR010000005">
    <property type="protein sequence ID" value="KAH0466914.1"/>
    <property type="molecule type" value="Genomic_DNA"/>
</dbReference>
<name>A0AAV7HFK8_DENCH</name>
<dbReference type="AlphaFoldDB" id="A0AAV7HFK8"/>
<evidence type="ECO:0000313" key="1">
    <source>
        <dbReference type="EMBL" id="KAH0466914.1"/>
    </source>
</evidence>
<protein>
    <submittedName>
        <fullName evidence="1">Uncharacterized protein</fullName>
    </submittedName>
</protein>
<proteinExistence type="predicted"/>
<evidence type="ECO:0000313" key="2">
    <source>
        <dbReference type="Proteomes" id="UP000775213"/>
    </source>
</evidence>